<evidence type="ECO:0000256" key="13">
    <source>
        <dbReference type="ARBA" id="ARBA00047364"/>
    </source>
</evidence>
<proteinExistence type="inferred from homology"/>
<evidence type="ECO:0000256" key="10">
    <source>
        <dbReference type="ARBA" id="ARBA00026124"/>
    </source>
</evidence>
<accession>A0A2J7PUV2</accession>
<dbReference type="InterPro" id="IPR009080">
    <property type="entry name" value="tRNAsynth_Ia_anticodon-bd"/>
</dbReference>
<dbReference type="STRING" id="105785.A0A2J7PUV2"/>
<organism evidence="16 17">
    <name type="scientific">Cryptotermes secundus</name>
    <dbReference type="NCBI Taxonomy" id="105785"/>
    <lineage>
        <taxon>Eukaryota</taxon>
        <taxon>Metazoa</taxon>
        <taxon>Ecdysozoa</taxon>
        <taxon>Arthropoda</taxon>
        <taxon>Hexapoda</taxon>
        <taxon>Insecta</taxon>
        <taxon>Pterygota</taxon>
        <taxon>Neoptera</taxon>
        <taxon>Polyneoptera</taxon>
        <taxon>Dictyoptera</taxon>
        <taxon>Blattodea</taxon>
        <taxon>Blattoidea</taxon>
        <taxon>Termitoidae</taxon>
        <taxon>Kalotermitidae</taxon>
        <taxon>Cryptotermitinae</taxon>
        <taxon>Cryptotermes</taxon>
    </lineage>
</organism>
<dbReference type="CDD" id="cd00814">
    <property type="entry name" value="MetRS_core"/>
    <property type="match status" value="1"/>
</dbReference>
<dbReference type="FunCoup" id="A0A2J7PUV2">
    <property type="interactions" value="1258"/>
</dbReference>
<dbReference type="NCBIfam" id="TIGR00398">
    <property type="entry name" value="metG"/>
    <property type="match status" value="1"/>
</dbReference>
<keyword evidence="7" id="KW-0809">Transit peptide</keyword>
<dbReference type="SUPFAM" id="SSF47323">
    <property type="entry name" value="Anticodon-binding domain of a subclass of class I aminoacyl-tRNA synthetases"/>
    <property type="match status" value="1"/>
</dbReference>
<gene>
    <name evidence="16" type="ORF">B7P43_G04788</name>
</gene>
<evidence type="ECO:0000256" key="8">
    <source>
        <dbReference type="ARBA" id="ARBA00023128"/>
    </source>
</evidence>
<evidence type="ECO:0000256" key="4">
    <source>
        <dbReference type="ARBA" id="ARBA00022741"/>
    </source>
</evidence>
<dbReference type="Gene3D" id="2.170.220.10">
    <property type="match status" value="1"/>
</dbReference>
<evidence type="ECO:0000256" key="11">
    <source>
        <dbReference type="ARBA" id="ARBA00029831"/>
    </source>
</evidence>
<name>A0A2J7PUV2_9NEOP</name>
<reference evidence="16 17" key="1">
    <citation type="submission" date="2017-12" db="EMBL/GenBank/DDBJ databases">
        <title>Hemimetabolous genomes reveal molecular basis of termite eusociality.</title>
        <authorList>
            <person name="Harrison M.C."/>
            <person name="Jongepier E."/>
            <person name="Robertson H.M."/>
            <person name="Arning N."/>
            <person name="Bitard-Feildel T."/>
            <person name="Chao H."/>
            <person name="Childers C.P."/>
            <person name="Dinh H."/>
            <person name="Doddapaneni H."/>
            <person name="Dugan S."/>
            <person name="Gowin J."/>
            <person name="Greiner C."/>
            <person name="Han Y."/>
            <person name="Hu H."/>
            <person name="Hughes D.S.T."/>
            <person name="Huylmans A.-K."/>
            <person name="Kemena C."/>
            <person name="Kremer L.P.M."/>
            <person name="Lee S.L."/>
            <person name="Lopez-Ezquerra A."/>
            <person name="Mallet L."/>
            <person name="Monroy-Kuhn J.M."/>
            <person name="Moser A."/>
            <person name="Murali S.C."/>
            <person name="Muzny D.M."/>
            <person name="Otani S."/>
            <person name="Piulachs M.-D."/>
            <person name="Poelchau M."/>
            <person name="Qu J."/>
            <person name="Schaub F."/>
            <person name="Wada-Katsumata A."/>
            <person name="Worley K.C."/>
            <person name="Xie Q."/>
            <person name="Ylla G."/>
            <person name="Poulsen M."/>
            <person name="Gibbs R.A."/>
            <person name="Schal C."/>
            <person name="Richards S."/>
            <person name="Belles X."/>
            <person name="Korb J."/>
            <person name="Bornberg-Bauer E."/>
        </authorList>
    </citation>
    <scope>NUCLEOTIDE SEQUENCE [LARGE SCALE GENOMIC DNA]</scope>
    <source>
        <tissue evidence="16">Whole body</tissue>
    </source>
</reference>
<evidence type="ECO:0000256" key="12">
    <source>
        <dbReference type="ARBA" id="ARBA00030331"/>
    </source>
</evidence>
<dbReference type="OrthoDB" id="24670at2759"/>
<keyword evidence="6 14" id="KW-0648">Protein biosynthesis</keyword>
<keyword evidence="5 14" id="KW-0067">ATP-binding</keyword>
<dbReference type="FunFam" id="1.10.730.10:FF:000022">
    <property type="entry name" value="Methionyl-tRNA synthetase 2, mitochondrial"/>
    <property type="match status" value="1"/>
</dbReference>
<evidence type="ECO:0000256" key="6">
    <source>
        <dbReference type="ARBA" id="ARBA00022917"/>
    </source>
</evidence>
<evidence type="ECO:0000256" key="14">
    <source>
        <dbReference type="RuleBase" id="RU363039"/>
    </source>
</evidence>
<protein>
    <recommendedName>
        <fullName evidence="10">Methionine--tRNA ligase, mitochondrial</fullName>
        <ecNumber evidence="2">6.1.1.10</ecNumber>
    </recommendedName>
    <alternativeName>
        <fullName evidence="11">Methionyl-tRNA synthetase 2</fullName>
    </alternativeName>
    <alternativeName>
        <fullName evidence="12">Mitochondrial methionyl-tRNA synthetase</fullName>
    </alternativeName>
</protein>
<sequence>MFHNKCLLCLRLAGRSVLFRRKSTYFITTPIFYVNAPPHIGHVYTAVIADAAHRFQMLLGCQETVFSTGTDEHGTKIQEAALQSGSPLPQYCDHISLQYRTLFQSCNIDYTDFVRTTEDRHKSEVHKFWNVLQAGGHIYLGTYSGWYCTPDETFLSENQLAERQGPDGCTYKVSAESGHPVEWTNEENFMFKLSSFQDDLLRWLQNDESVHPAKFRRQLIDFVSNDDLLHDVSVSRPKDRVHWGIPVPDAPHQTIYVWLDALVSYVTVAQSKLWPPDLQVIGKDILKFHGVYWPAFLIAAGLEPPRSLLCHSHWKVDGKKMSKSKGNIIDPLDCIVRYTASGLRYFLLREGVAHSDGNYSETKAIRILNSELADSLGNLLNRCSGKTVNPDQIFPKFCQHSFSIYCNSDEALKLVESLSALPDLVKDHFLACNFYKGIDCIVATLHAANRFFESQKPWELCKKHQSPHQNGVLHLTMETLRVCGILLQPIVPELSDTLLRKIGISKEKRMWKDIRPFSWEQGRLCNVPISAEKIMLYKRIMVSKS</sequence>
<dbReference type="GO" id="GO:0006431">
    <property type="term" value="P:methionyl-tRNA aminoacylation"/>
    <property type="evidence" value="ECO:0007669"/>
    <property type="project" value="InterPro"/>
</dbReference>
<dbReference type="InParanoid" id="A0A2J7PUV2"/>
<dbReference type="Gene3D" id="3.40.50.620">
    <property type="entry name" value="HUPs"/>
    <property type="match status" value="1"/>
</dbReference>
<dbReference type="PRINTS" id="PR01041">
    <property type="entry name" value="TRNASYNTHMET"/>
</dbReference>
<dbReference type="AlphaFoldDB" id="A0A2J7PUV2"/>
<evidence type="ECO:0000256" key="3">
    <source>
        <dbReference type="ARBA" id="ARBA00022598"/>
    </source>
</evidence>
<dbReference type="PANTHER" id="PTHR43326">
    <property type="entry name" value="METHIONYL-TRNA SYNTHETASE"/>
    <property type="match status" value="1"/>
</dbReference>
<dbReference type="GO" id="GO:0005524">
    <property type="term" value="F:ATP binding"/>
    <property type="evidence" value="ECO:0007669"/>
    <property type="project" value="UniProtKB-KW"/>
</dbReference>
<dbReference type="PANTHER" id="PTHR43326:SF1">
    <property type="entry name" value="METHIONINE--TRNA LIGASE, MITOCHONDRIAL"/>
    <property type="match status" value="1"/>
</dbReference>
<keyword evidence="4 14" id="KW-0547">Nucleotide-binding</keyword>
<dbReference type="InterPro" id="IPR023457">
    <property type="entry name" value="Met-tRNA_synth_2"/>
</dbReference>
<keyword evidence="8" id="KW-0496">Mitochondrion</keyword>
<dbReference type="GO" id="GO:0005759">
    <property type="term" value="C:mitochondrial matrix"/>
    <property type="evidence" value="ECO:0007669"/>
    <property type="project" value="UniProtKB-SubCell"/>
</dbReference>
<evidence type="ECO:0000256" key="2">
    <source>
        <dbReference type="ARBA" id="ARBA00012838"/>
    </source>
</evidence>
<keyword evidence="9 14" id="KW-0030">Aminoacyl-tRNA synthetase</keyword>
<dbReference type="InterPro" id="IPR033911">
    <property type="entry name" value="MetRS_core"/>
</dbReference>
<dbReference type="Proteomes" id="UP000235965">
    <property type="component" value="Unassembled WGS sequence"/>
</dbReference>
<evidence type="ECO:0000259" key="15">
    <source>
        <dbReference type="Pfam" id="PF09334"/>
    </source>
</evidence>
<evidence type="ECO:0000256" key="1">
    <source>
        <dbReference type="ARBA" id="ARBA00004305"/>
    </source>
</evidence>
<comment type="catalytic activity">
    <reaction evidence="13">
        <text>tRNA(Met) + L-methionine + ATP = L-methionyl-tRNA(Met) + AMP + diphosphate</text>
        <dbReference type="Rhea" id="RHEA:13481"/>
        <dbReference type="Rhea" id="RHEA-COMP:9667"/>
        <dbReference type="Rhea" id="RHEA-COMP:9698"/>
        <dbReference type="ChEBI" id="CHEBI:30616"/>
        <dbReference type="ChEBI" id="CHEBI:33019"/>
        <dbReference type="ChEBI" id="CHEBI:57844"/>
        <dbReference type="ChEBI" id="CHEBI:78442"/>
        <dbReference type="ChEBI" id="CHEBI:78530"/>
        <dbReference type="ChEBI" id="CHEBI:456215"/>
        <dbReference type="EC" id="6.1.1.10"/>
    </reaction>
</comment>
<evidence type="ECO:0000256" key="5">
    <source>
        <dbReference type="ARBA" id="ARBA00022840"/>
    </source>
</evidence>
<evidence type="ECO:0000256" key="9">
    <source>
        <dbReference type="ARBA" id="ARBA00023146"/>
    </source>
</evidence>
<dbReference type="GO" id="GO:0004825">
    <property type="term" value="F:methionine-tRNA ligase activity"/>
    <property type="evidence" value="ECO:0007669"/>
    <property type="project" value="UniProtKB-EC"/>
</dbReference>
<dbReference type="InterPro" id="IPR015413">
    <property type="entry name" value="Methionyl/Leucyl_tRNA_Synth"/>
</dbReference>
<dbReference type="FunFam" id="2.170.220.10:FF:000001">
    <property type="entry name" value="methionine--tRNA ligase, mitochondrial"/>
    <property type="match status" value="1"/>
</dbReference>
<dbReference type="InterPro" id="IPR014729">
    <property type="entry name" value="Rossmann-like_a/b/a_fold"/>
</dbReference>
<evidence type="ECO:0000256" key="7">
    <source>
        <dbReference type="ARBA" id="ARBA00022946"/>
    </source>
</evidence>
<dbReference type="EC" id="6.1.1.10" evidence="2"/>
<evidence type="ECO:0000313" key="16">
    <source>
        <dbReference type="EMBL" id="PNF20112.1"/>
    </source>
</evidence>
<comment type="caution">
    <text evidence="16">The sequence shown here is derived from an EMBL/GenBank/DDBJ whole genome shotgun (WGS) entry which is preliminary data.</text>
</comment>
<keyword evidence="17" id="KW-1185">Reference proteome</keyword>
<feature type="domain" description="Methionyl/Leucyl tRNA synthetase" evidence="15">
    <location>
        <begin position="25"/>
        <end position="383"/>
    </location>
</feature>
<dbReference type="EMBL" id="NEVH01021192">
    <property type="protein sequence ID" value="PNF20112.1"/>
    <property type="molecule type" value="Genomic_DNA"/>
</dbReference>
<evidence type="ECO:0000313" key="17">
    <source>
        <dbReference type="Proteomes" id="UP000235965"/>
    </source>
</evidence>
<keyword evidence="3 14" id="KW-0436">Ligase</keyword>
<dbReference type="Gene3D" id="1.10.730.10">
    <property type="entry name" value="Isoleucyl-tRNA Synthetase, Domain 1"/>
    <property type="match status" value="1"/>
</dbReference>
<comment type="subcellular location">
    <subcellularLocation>
        <location evidence="1">Mitochondrion matrix</location>
    </subcellularLocation>
</comment>
<dbReference type="SUPFAM" id="SSF52374">
    <property type="entry name" value="Nucleotidylyl transferase"/>
    <property type="match status" value="1"/>
</dbReference>
<dbReference type="InterPro" id="IPR014758">
    <property type="entry name" value="Met-tRNA_synth"/>
</dbReference>
<dbReference type="Pfam" id="PF09334">
    <property type="entry name" value="tRNA-synt_1g"/>
    <property type="match status" value="1"/>
</dbReference>
<comment type="similarity">
    <text evidence="14">Belongs to the class-I aminoacyl-tRNA synthetase family.</text>
</comment>